<dbReference type="NCBIfam" id="TIGR00616">
    <property type="entry name" value="rect"/>
    <property type="match status" value="1"/>
</dbReference>
<gene>
    <name evidence="1" type="ORF">LS77_001070</name>
</gene>
<evidence type="ECO:0008006" key="3">
    <source>
        <dbReference type="Google" id="ProtNLM"/>
    </source>
</evidence>
<dbReference type="AlphaFoldDB" id="A0A6D2CFQ2"/>
<dbReference type="EMBL" id="JRPH02000002">
    <property type="protein sequence ID" value="TLE06296.1"/>
    <property type="molecule type" value="Genomic_DNA"/>
</dbReference>
<proteinExistence type="predicted"/>
<evidence type="ECO:0000313" key="1">
    <source>
        <dbReference type="EMBL" id="TLE06296.1"/>
    </source>
</evidence>
<accession>A0A6D2CFQ2</accession>
<dbReference type="GO" id="GO:0003677">
    <property type="term" value="F:DNA binding"/>
    <property type="evidence" value="ECO:0007669"/>
    <property type="project" value="InterPro"/>
</dbReference>
<sequence>MSNNMIQQRKNEVMVLLENKEIQERLCALCGNEASKDKFKASLLNIALDSNLSACSMQSIVKASLDIAGLKLNLNKNLGKAYIVPRSVRQGNGYVTEARIDIGYKGWLELAKRSKLSVKAHSVFDCDEFSYNVVGVDENMTLIPNMLR</sequence>
<dbReference type="RefSeq" id="WP_004084100.1">
    <property type="nucleotide sequence ID" value="NZ_CAOUIW010000003.1"/>
</dbReference>
<organism evidence="1 2">
    <name type="scientific">Helicobacter bilis</name>
    <dbReference type="NCBI Taxonomy" id="37372"/>
    <lineage>
        <taxon>Bacteria</taxon>
        <taxon>Pseudomonadati</taxon>
        <taxon>Campylobacterota</taxon>
        <taxon>Epsilonproteobacteria</taxon>
        <taxon>Campylobacterales</taxon>
        <taxon>Helicobacteraceae</taxon>
        <taxon>Helicobacter</taxon>
    </lineage>
</organism>
<dbReference type="GeneID" id="60655661"/>
<evidence type="ECO:0000313" key="2">
    <source>
        <dbReference type="Proteomes" id="UP000029870"/>
    </source>
</evidence>
<dbReference type="InterPro" id="IPR004590">
    <property type="entry name" value="ssDNA_annealing_RecT"/>
</dbReference>
<name>A0A6D2CFQ2_9HELI</name>
<dbReference type="Proteomes" id="UP000029870">
    <property type="component" value="Unassembled WGS sequence"/>
</dbReference>
<comment type="caution">
    <text evidence="1">The sequence shown here is derived from an EMBL/GenBank/DDBJ whole genome shotgun (WGS) entry which is preliminary data.</text>
</comment>
<protein>
    <recommendedName>
        <fullName evidence="3">Phage RecT family recombinase</fullName>
    </recommendedName>
</protein>
<dbReference type="GO" id="GO:0006259">
    <property type="term" value="P:DNA metabolic process"/>
    <property type="evidence" value="ECO:0007669"/>
    <property type="project" value="InterPro"/>
</dbReference>
<reference evidence="1 2" key="1">
    <citation type="journal article" date="2014" name="Genome Announc.">
        <title>Draft genome sequences of eight enterohepatic helicobacter species isolated from both laboratory and wild rodents.</title>
        <authorList>
            <person name="Sheh A."/>
            <person name="Shen Z."/>
            <person name="Fox J.G."/>
        </authorList>
    </citation>
    <scope>NUCLEOTIDE SEQUENCE [LARGE SCALE GENOMIC DNA]</scope>
    <source>
        <strain evidence="1 2">Missouri</strain>
    </source>
</reference>
<dbReference type="Pfam" id="PF03837">
    <property type="entry name" value="RecT"/>
    <property type="match status" value="1"/>
</dbReference>
<dbReference type="InterPro" id="IPR018330">
    <property type="entry name" value="RecT_fam"/>
</dbReference>